<dbReference type="EMBL" id="HAAD01003118">
    <property type="protein sequence ID" value="CDG69350.1"/>
    <property type="molecule type" value="mRNA"/>
</dbReference>
<feature type="transmembrane region" description="Helical" evidence="1">
    <location>
        <begin position="195"/>
        <end position="216"/>
    </location>
</feature>
<sequence length="236" mass="27122">MVFILFFISMVNCNSCLFCLDDIQSNESRNLLEEFCSKNETFNMDGRCCFKNGTFLIGVDLSNCKLQNLDMYRNDLLDIQKIQWLAVNQNPNWTLNNYRGFIELTLLVIDKPQNCDKQFCNQSLVKNGSATYVCASPINPCVNKECANSLTESKMNVQDCPENSICHQDGPGLFECNCAKDWQDYRCLRKQGFPLTQWMVGFSVATILICIVLRILQRKGLKNGKELLQQRRFLDS</sequence>
<dbReference type="OrthoDB" id="5969459at2759"/>
<reference evidence="2" key="1">
    <citation type="journal article" date="2013" name="Genome Biol. Evol.">
        <title>Punctuated emergences of genetic and phenotypic innovations in eumetazoan, bilaterian, euteleostome, and hominidae ancestors.</title>
        <authorList>
            <person name="Wenger Y."/>
            <person name="Galliot B."/>
        </authorList>
    </citation>
    <scope>NUCLEOTIDE SEQUENCE</scope>
    <source>
        <tissue evidence="2">Whole animals</tissue>
    </source>
</reference>
<gene>
    <name evidence="2" type="primary">APR3</name>
</gene>
<protein>
    <submittedName>
        <fullName evidence="2">Apoptosis-related protein 3</fullName>
    </submittedName>
</protein>
<evidence type="ECO:0000313" key="2">
    <source>
        <dbReference type="EMBL" id="CDG69350.1"/>
    </source>
</evidence>
<dbReference type="PANTHER" id="PTHR15926:SF1">
    <property type="entry name" value="ALL-TRANS RETINOIC ACID-INDUCED DIFFERENTIATION FACTOR"/>
    <property type="match status" value="1"/>
</dbReference>
<organism evidence="2">
    <name type="scientific">Hydra vulgaris</name>
    <name type="common">Hydra</name>
    <name type="synonym">Hydra attenuata</name>
    <dbReference type="NCBI Taxonomy" id="6087"/>
    <lineage>
        <taxon>Eukaryota</taxon>
        <taxon>Metazoa</taxon>
        <taxon>Cnidaria</taxon>
        <taxon>Hydrozoa</taxon>
        <taxon>Hydroidolina</taxon>
        <taxon>Anthoathecata</taxon>
        <taxon>Aplanulata</taxon>
        <taxon>Hydridae</taxon>
        <taxon>Hydra</taxon>
    </lineage>
</organism>
<evidence type="ECO:0000256" key="1">
    <source>
        <dbReference type="SAM" id="Phobius"/>
    </source>
</evidence>
<proteinExistence type="evidence at transcript level"/>
<accession>T2MBR5</accession>
<keyword evidence="1" id="KW-0472">Membrane</keyword>
<keyword evidence="1" id="KW-0812">Transmembrane</keyword>
<name>T2MBR5_HYDVU</name>
<keyword evidence="1" id="KW-1133">Transmembrane helix</keyword>
<dbReference type="AlphaFoldDB" id="T2MBR5"/>
<dbReference type="InterPro" id="IPR042350">
    <property type="entry name" value="ATRAID"/>
</dbReference>
<dbReference type="PANTHER" id="PTHR15926">
    <property type="entry name" value="ALL-TRANS RETINOIC ACID-INDUCED DIFFERENTIATION FACTOR"/>
    <property type="match status" value="1"/>
</dbReference>